<dbReference type="InterPro" id="IPR011197">
    <property type="entry name" value="UCP012318"/>
</dbReference>
<dbReference type="AlphaFoldDB" id="A0A842HMM6"/>
<gene>
    <name evidence="1" type="ORF">GTU67_06400</name>
</gene>
<sequence length="266" mass="28891">MRLQALHALCLEDPTQKVAAVQTLQAALAQGIDTQAQLAATAAIPGRPAKPELVGPFKVKQRSPHSPQGLAALIHALAHIEFNAINLALDIIWRFAGMPVAFYVDWLRVAREEAYHFGLLSAHLQSKGYAYGDFPAHDGLWDMAERTSADVLGRLALVPRTLEARGLDASPPVRAKLQAAGDATGAGIIDIILRDEITHVAIGNQWYRYLCEQRGLDPVAHYAVLAKQYRAPRLKGPFNLDARRAAGFTQAELEALQAQDQAPATS</sequence>
<reference evidence="1 2" key="1">
    <citation type="submission" date="2020-08" db="EMBL/GenBank/DDBJ databases">
        <title>Paraeoetvoesia sp. YC-7-48 draft genome sequence.</title>
        <authorList>
            <person name="Yao L."/>
        </authorList>
    </citation>
    <scope>NUCLEOTIDE SEQUENCE [LARGE SCALE GENOMIC DNA]</scope>
    <source>
        <strain evidence="2">YC-7-48</strain>
    </source>
</reference>
<dbReference type="PANTHER" id="PTHR42782:SF4">
    <property type="entry name" value="DUF455 DOMAIN-CONTAINING PROTEIN"/>
    <property type="match status" value="1"/>
</dbReference>
<dbReference type="PANTHER" id="PTHR42782">
    <property type="entry name" value="SI:CH73-314G15.3"/>
    <property type="match status" value="1"/>
</dbReference>
<evidence type="ECO:0000313" key="1">
    <source>
        <dbReference type="EMBL" id="MBC2769543.1"/>
    </source>
</evidence>
<dbReference type="RefSeq" id="WP_185779259.1">
    <property type="nucleotide sequence ID" value="NZ_JACJUU010000003.1"/>
</dbReference>
<organism evidence="1 2">
    <name type="scientific">Pusillimonas minor</name>
    <dbReference type="NCBI Taxonomy" id="2697024"/>
    <lineage>
        <taxon>Bacteria</taxon>
        <taxon>Pseudomonadati</taxon>
        <taxon>Pseudomonadota</taxon>
        <taxon>Betaproteobacteria</taxon>
        <taxon>Burkholderiales</taxon>
        <taxon>Alcaligenaceae</taxon>
        <taxon>Pusillimonas</taxon>
    </lineage>
</organism>
<dbReference type="Pfam" id="PF04305">
    <property type="entry name" value="DUF455"/>
    <property type="match status" value="1"/>
</dbReference>
<comment type="caution">
    <text evidence="1">The sequence shown here is derived from an EMBL/GenBank/DDBJ whole genome shotgun (WGS) entry which is preliminary data.</text>
</comment>
<dbReference type="Proteomes" id="UP000545386">
    <property type="component" value="Unassembled WGS sequence"/>
</dbReference>
<accession>A0A842HMM6</accession>
<dbReference type="EMBL" id="JACJUU010000003">
    <property type="protein sequence ID" value="MBC2769543.1"/>
    <property type="molecule type" value="Genomic_DNA"/>
</dbReference>
<proteinExistence type="predicted"/>
<dbReference type="InterPro" id="IPR009078">
    <property type="entry name" value="Ferritin-like_SF"/>
</dbReference>
<dbReference type="CDD" id="cd00657">
    <property type="entry name" value="Ferritin_like"/>
    <property type="match status" value="1"/>
</dbReference>
<dbReference type="PIRSF" id="PIRSF012318">
    <property type="entry name" value="UCP012318"/>
    <property type="match status" value="1"/>
</dbReference>
<protein>
    <submittedName>
        <fullName evidence="1">Ferritin-like domain-containing protein</fullName>
    </submittedName>
</protein>
<dbReference type="SUPFAM" id="SSF47240">
    <property type="entry name" value="Ferritin-like"/>
    <property type="match status" value="1"/>
</dbReference>
<dbReference type="InterPro" id="IPR007402">
    <property type="entry name" value="DUF455"/>
</dbReference>
<keyword evidence="2" id="KW-1185">Reference proteome</keyword>
<name>A0A842HMM6_9BURK</name>
<evidence type="ECO:0000313" key="2">
    <source>
        <dbReference type="Proteomes" id="UP000545386"/>
    </source>
</evidence>